<keyword evidence="4 7" id="KW-0010">Activator</keyword>
<evidence type="ECO:0000256" key="6">
    <source>
        <dbReference type="ARBA" id="ARBA00023242"/>
    </source>
</evidence>
<protein>
    <recommendedName>
        <fullName evidence="7">Mediator of RNA polymerase II transcription subunit 9</fullName>
    </recommendedName>
    <alternativeName>
        <fullName evidence="7">Mediator complex subunit 9</fullName>
    </alternativeName>
</protein>
<feature type="compositionally biased region" description="Basic and acidic residues" evidence="8">
    <location>
        <begin position="124"/>
        <end position="162"/>
    </location>
</feature>
<dbReference type="GO" id="GO:0006357">
    <property type="term" value="P:regulation of transcription by RNA polymerase II"/>
    <property type="evidence" value="ECO:0007669"/>
    <property type="project" value="InterPro"/>
</dbReference>
<feature type="compositionally biased region" description="Polar residues" evidence="8">
    <location>
        <begin position="34"/>
        <end position="55"/>
    </location>
</feature>
<dbReference type="STRING" id="763406.A0A1E3NSR3"/>
<sequence>MESNVQAASQSFSASTVGNGSIPPSDESKVPPLASTTDAPAVQASPQIRGQSLSPVSISGSDSAVVSSAVSESLETVKANQEVINSAQDVPPPPSSVALLNIDDVFDKDQVRNSVSENGNRENQGQDKMDVDGPEPDGKPNAEQIDKADGESKDSSSNKARDDDVDFTDDDSERLNKIQSIHETLEKMENVRLELLPLLLDIIEQVKNGELSIKDVDNACGRIKVRINRLKESRNTVESGLQQLVDESNGTEHSQHETEERIKAKSDAISRLIADVNARNVNSI</sequence>
<feature type="compositionally biased region" description="Low complexity" evidence="8">
    <location>
        <begin position="56"/>
        <end position="73"/>
    </location>
</feature>
<dbReference type="InterPro" id="IPR011425">
    <property type="entry name" value="Med9"/>
</dbReference>
<comment type="subunit">
    <text evidence="7">Component of the Mediator complex.</text>
</comment>
<feature type="region of interest" description="Disordered" evidence="8">
    <location>
        <begin position="243"/>
        <end position="263"/>
    </location>
</feature>
<dbReference type="EMBL" id="KV454001">
    <property type="protein sequence ID" value="ODQ49084.1"/>
    <property type="molecule type" value="Genomic_DNA"/>
</dbReference>
<evidence type="ECO:0000313" key="9">
    <source>
        <dbReference type="EMBL" id="ODQ49084.1"/>
    </source>
</evidence>
<name>A0A1E3NSR3_9ASCO</name>
<evidence type="ECO:0000256" key="7">
    <source>
        <dbReference type="RuleBase" id="RU364145"/>
    </source>
</evidence>
<feature type="compositionally biased region" description="Polar residues" evidence="8">
    <location>
        <begin position="243"/>
        <end position="252"/>
    </location>
</feature>
<evidence type="ECO:0000256" key="4">
    <source>
        <dbReference type="ARBA" id="ARBA00023159"/>
    </source>
</evidence>
<dbReference type="Pfam" id="PF07544">
    <property type="entry name" value="Med9"/>
    <property type="match status" value="1"/>
</dbReference>
<gene>
    <name evidence="7" type="primary">MED9</name>
    <name evidence="9" type="ORF">PICMEDRAFT_70659</name>
</gene>
<feature type="compositionally biased region" description="Polar residues" evidence="8">
    <location>
        <begin position="112"/>
        <end position="123"/>
    </location>
</feature>
<dbReference type="AlphaFoldDB" id="A0A1E3NSR3"/>
<keyword evidence="3 7" id="KW-0805">Transcription regulation</keyword>
<keyword evidence="10" id="KW-1185">Reference proteome</keyword>
<organism evidence="9 10">
    <name type="scientific">Pichia membranifaciens NRRL Y-2026</name>
    <dbReference type="NCBI Taxonomy" id="763406"/>
    <lineage>
        <taxon>Eukaryota</taxon>
        <taxon>Fungi</taxon>
        <taxon>Dikarya</taxon>
        <taxon>Ascomycota</taxon>
        <taxon>Saccharomycotina</taxon>
        <taxon>Pichiomycetes</taxon>
        <taxon>Pichiales</taxon>
        <taxon>Pichiaceae</taxon>
        <taxon>Pichia</taxon>
    </lineage>
</organism>
<reference evidence="9 10" key="1">
    <citation type="journal article" date="2016" name="Proc. Natl. Acad. Sci. U.S.A.">
        <title>Comparative genomics of biotechnologically important yeasts.</title>
        <authorList>
            <person name="Riley R."/>
            <person name="Haridas S."/>
            <person name="Wolfe K.H."/>
            <person name="Lopes M.R."/>
            <person name="Hittinger C.T."/>
            <person name="Goeker M."/>
            <person name="Salamov A.A."/>
            <person name="Wisecaver J.H."/>
            <person name="Long T.M."/>
            <person name="Calvey C.H."/>
            <person name="Aerts A.L."/>
            <person name="Barry K.W."/>
            <person name="Choi C."/>
            <person name="Clum A."/>
            <person name="Coughlan A.Y."/>
            <person name="Deshpande S."/>
            <person name="Douglass A.P."/>
            <person name="Hanson S.J."/>
            <person name="Klenk H.-P."/>
            <person name="LaButti K.M."/>
            <person name="Lapidus A."/>
            <person name="Lindquist E.A."/>
            <person name="Lipzen A.M."/>
            <person name="Meier-Kolthoff J.P."/>
            <person name="Ohm R.A."/>
            <person name="Otillar R.P."/>
            <person name="Pangilinan J.L."/>
            <person name="Peng Y."/>
            <person name="Rokas A."/>
            <person name="Rosa C.A."/>
            <person name="Scheuner C."/>
            <person name="Sibirny A.A."/>
            <person name="Slot J.C."/>
            <person name="Stielow J.B."/>
            <person name="Sun H."/>
            <person name="Kurtzman C.P."/>
            <person name="Blackwell M."/>
            <person name="Grigoriev I.V."/>
            <person name="Jeffries T.W."/>
        </authorList>
    </citation>
    <scope>NUCLEOTIDE SEQUENCE [LARGE SCALE GENOMIC DNA]</scope>
    <source>
        <strain evidence="9 10">NRRL Y-2026</strain>
    </source>
</reference>
<dbReference type="GO" id="GO:0016592">
    <property type="term" value="C:mediator complex"/>
    <property type="evidence" value="ECO:0007669"/>
    <property type="project" value="InterPro"/>
</dbReference>
<evidence type="ECO:0000256" key="1">
    <source>
        <dbReference type="ARBA" id="ARBA00004123"/>
    </source>
</evidence>
<dbReference type="Proteomes" id="UP000094455">
    <property type="component" value="Unassembled WGS sequence"/>
</dbReference>
<dbReference type="GO" id="GO:0003712">
    <property type="term" value="F:transcription coregulator activity"/>
    <property type="evidence" value="ECO:0007669"/>
    <property type="project" value="InterPro"/>
</dbReference>
<evidence type="ECO:0000256" key="8">
    <source>
        <dbReference type="SAM" id="MobiDB-lite"/>
    </source>
</evidence>
<dbReference type="GeneID" id="30180387"/>
<comment type="subcellular location">
    <subcellularLocation>
        <location evidence="1 7">Nucleus</location>
    </subcellularLocation>
</comment>
<feature type="region of interest" description="Disordered" evidence="8">
    <location>
        <begin position="1"/>
        <end position="171"/>
    </location>
</feature>
<dbReference type="OrthoDB" id="3991607at2759"/>
<accession>A0A1E3NSR3</accession>
<evidence type="ECO:0000256" key="3">
    <source>
        <dbReference type="ARBA" id="ARBA00023015"/>
    </source>
</evidence>
<evidence type="ECO:0000313" key="10">
    <source>
        <dbReference type="Proteomes" id="UP000094455"/>
    </source>
</evidence>
<proteinExistence type="inferred from homology"/>
<dbReference type="RefSeq" id="XP_019020197.1">
    <property type="nucleotide sequence ID" value="XM_019163700.1"/>
</dbReference>
<feature type="compositionally biased region" description="Polar residues" evidence="8">
    <location>
        <begin position="1"/>
        <end position="19"/>
    </location>
</feature>
<evidence type="ECO:0000256" key="5">
    <source>
        <dbReference type="ARBA" id="ARBA00023163"/>
    </source>
</evidence>
<keyword evidence="5 7" id="KW-0804">Transcription</keyword>
<keyword evidence="6 7" id="KW-0539">Nucleus</keyword>
<comment type="similarity">
    <text evidence="2 7">Belongs to the Mediator complex subunit 9 family.</text>
</comment>
<evidence type="ECO:0000256" key="2">
    <source>
        <dbReference type="ARBA" id="ARBA00008089"/>
    </source>
</evidence>
<feature type="compositionally biased region" description="Polar residues" evidence="8">
    <location>
        <begin position="78"/>
        <end position="88"/>
    </location>
</feature>
<feature type="compositionally biased region" description="Basic and acidic residues" evidence="8">
    <location>
        <begin position="253"/>
        <end position="263"/>
    </location>
</feature>
<comment type="function">
    <text evidence="7">Component of the Mediator complex, a coactivator involved in the regulated transcription of nearly all RNA polymerase II-dependent genes. Mediator functions as a bridge to convey information from gene-specific regulatory proteins to the basal RNA polymerase II transcription machinery. Mediator is recruited to promoters by direct interactions with regulatory proteins and serves as a scaffold for the assembly of a functional preinitiation complex with RNA polymerase II and the general transcription factors.</text>
</comment>